<evidence type="ECO:0000256" key="2">
    <source>
        <dbReference type="ARBA" id="ARBA00013242"/>
    </source>
</evidence>
<evidence type="ECO:0000256" key="9">
    <source>
        <dbReference type="ARBA" id="ARBA00023136"/>
    </source>
</evidence>
<evidence type="ECO:0000256" key="5">
    <source>
        <dbReference type="ARBA" id="ARBA00022842"/>
    </source>
</evidence>
<dbReference type="GO" id="GO:0016020">
    <property type="term" value="C:membrane"/>
    <property type="evidence" value="ECO:0007669"/>
    <property type="project" value="InterPro"/>
</dbReference>
<accession>A0A6L2MTK9</accession>
<dbReference type="EC" id="7.1.3.1" evidence="2"/>
<dbReference type="EMBL" id="BKCJ010007449">
    <property type="protein sequence ID" value="GEU77318.1"/>
    <property type="molecule type" value="Genomic_DNA"/>
</dbReference>
<keyword evidence="7" id="KW-1133">Transmembrane helix</keyword>
<proteinExistence type="predicted"/>
<comment type="subcellular location">
    <subcellularLocation>
        <location evidence="1">Endomembrane system</location>
        <topology evidence="1">Multi-pass membrane protein</topology>
    </subcellularLocation>
</comment>
<name>A0A6L2MTK9_TANCI</name>
<protein>
    <recommendedName>
        <fullName evidence="2">H(+)-exporting diphosphatase</fullName>
        <ecNumber evidence="2">7.1.3.1</ecNumber>
    </recommendedName>
</protein>
<evidence type="ECO:0000256" key="8">
    <source>
        <dbReference type="ARBA" id="ARBA00023065"/>
    </source>
</evidence>
<keyword evidence="8" id="KW-0406">Ion transport</keyword>
<dbReference type="GO" id="GO:0004427">
    <property type="term" value="F:inorganic diphosphate phosphatase activity"/>
    <property type="evidence" value="ECO:0007669"/>
    <property type="project" value="InterPro"/>
</dbReference>
<evidence type="ECO:0000256" key="4">
    <source>
        <dbReference type="ARBA" id="ARBA00022692"/>
    </source>
</evidence>
<keyword evidence="5" id="KW-0460">Magnesium</keyword>
<organism evidence="10">
    <name type="scientific">Tanacetum cinerariifolium</name>
    <name type="common">Dalmatian daisy</name>
    <name type="synonym">Chrysanthemum cinerariifolium</name>
    <dbReference type="NCBI Taxonomy" id="118510"/>
    <lineage>
        <taxon>Eukaryota</taxon>
        <taxon>Viridiplantae</taxon>
        <taxon>Streptophyta</taxon>
        <taxon>Embryophyta</taxon>
        <taxon>Tracheophyta</taxon>
        <taxon>Spermatophyta</taxon>
        <taxon>Magnoliopsida</taxon>
        <taxon>eudicotyledons</taxon>
        <taxon>Gunneridae</taxon>
        <taxon>Pentapetalae</taxon>
        <taxon>asterids</taxon>
        <taxon>campanulids</taxon>
        <taxon>Asterales</taxon>
        <taxon>Asteraceae</taxon>
        <taxon>Asteroideae</taxon>
        <taxon>Anthemideae</taxon>
        <taxon>Anthemidinae</taxon>
        <taxon>Tanacetum</taxon>
    </lineage>
</organism>
<dbReference type="PANTHER" id="PTHR31998">
    <property type="entry name" value="K(+)-INSENSITIVE PYROPHOSPHATE-ENERGIZED PROTON PUMP"/>
    <property type="match status" value="1"/>
</dbReference>
<reference evidence="10" key="1">
    <citation type="journal article" date="2019" name="Sci. Rep.">
        <title>Draft genome of Tanacetum cinerariifolium, the natural source of mosquito coil.</title>
        <authorList>
            <person name="Yamashiro T."/>
            <person name="Shiraishi A."/>
            <person name="Satake H."/>
            <person name="Nakayama K."/>
        </authorList>
    </citation>
    <scope>NUCLEOTIDE SEQUENCE</scope>
</reference>
<evidence type="ECO:0000256" key="1">
    <source>
        <dbReference type="ARBA" id="ARBA00004127"/>
    </source>
</evidence>
<evidence type="ECO:0000313" key="10">
    <source>
        <dbReference type="EMBL" id="GEU77318.1"/>
    </source>
</evidence>
<evidence type="ECO:0000256" key="3">
    <source>
        <dbReference type="ARBA" id="ARBA00022448"/>
    </source>
</evidence>
<dbReference type="GO" id="GO:0009678">
    <property type="term" value="F:diphosphate hydrolysis-driven proton transmembrane transporter activity"/>
    <property type="evidence" value="ECO:0007669"/>
    <property type="project" value="UniProtKB-EC"/>
</dbReference>
<dbReference type="InterPro" id="IPR004131">
    <property type="entry name" value="PPase-energised_H-pump"/>
</dbReference>
<gene>
    <name evidence="10" type="ORF">Tci_049296</name>
</gene>
<sequence length="129" mass="14096">MIGCKVMRTLTSVEIEIMLNLGLPCCLSSSSVRCLESVTRIFVAALRMLSTIPIGMAIDAYGPISNNVGGIAEMAVMSHHIRERTDALDAARNTTATTGKVGFFSLDIPLEIALYGILYWQRLELCKSR</sequence>
<comment type="caution">
    <text evidence="10">The sequence shown here is derived from an EMBL/GenBank/DDBJ whole genome shotgun (WGS) entry which is preliminary data.</text>
</comment>
<keyword evidence="3" id="KW-0813">Transport</keyword>
<evidence type="ECO:0000256" key="7">
    <source>
        <dbReference type="ARBA" id="ARBA00022989"/>
    </source>
</evidence>
<dbReference type="AlphaFoldDB" id="A0A6L2MTK9"/>
<dbReference type="GO" id="GO:0012505">
    <property type="term" value="C:endomembrane system"/>
    <property type="evidence" value="ECO:0007669"/>
    <property type="project" value="UniProtKB-SubCell"/>
</dbReference>
<keyword evidence="6" id="KW-1278">Translocase</keyword>
<keyword evidence="4" id="KW-0812">Transmembrane</keyword>
<keyword evidence="9" id="KW-0472">Membrane</keyword>
<evidence type="ECO:0000256" key="6">
    <source>
        <dbReference type="ARBA" id="ARBA00022967"/>
    </source>
</evidence>
<dbReference type="Pfam" id="PF03030">
    <property type="entry name" value="H_PPase"/>
    <property type="match status" value="1"/>
</dbReference>